<keyword evidence="6" id="KW-0067">ATP-binding</keyword>
<keyword evidence="5" id="KW-0347">Helicase</keyword>
<dbReference type="SUPFAM" id="SSF52540">
    <property type="entry name" value="P-loop containing nucleoside triphosphate hydrolases"/>
    <property type="match status" value="1"/>
</dbReference>
<dbReference type="InterPro" id="IPR004589">
    <property type="entry name" value="DNA_helicase_ATP-dep_RecQ"/>
</dbReference>
<evidence type="ECO:0000256" key="9">
    <source>
        <dbReference type="ARBA" id="ARBA00034617"/>
    </source>
</evidence>
<dbReference type="InterPro" id="IPR036388">
    <property type="entry name" value="WH-like_DNA-bd_sf"/>
</dbReference>
<evidence type="ECO:0000256" key="3">
    <source>
        <dbReference type="ARBA" id="ARBA00022741"/>
    </source>
</evidence>
<organism evidence="13 14">
    <name type="scientific">Kushneria marisflavi</name>
    <dbReference type="NCBI Taxonomy" id="157779"/>
    <lineage>
        <taxon>Bacteria</taxon>
        <taxon>Pseudomonadati</taxon>
        <taxon>Pseudomonadota</taxon>
        <taxon>Gammaproteobacteria</taxon>
        <taxon>Oceanospirillales</taxon>
        <taxon>Halomonadaceae</taxon>
        <taxon>Kushneria</taxon>
    </lineage>
</organism>
<dbReference type="Pfam" id="PF00270">
    <property type="entry name" value="DEAD"/>
    <property type="match status" value="1"/>
</dbReference>
<evidence type="ECO:0000256" key="12">
    <source>
        <dbReference type="ARBA" id="ARBA00044550"/>
    </source>
</evidence>
<evidence type="ECO:0000256" key="2">
    <source>
        <dbReference type="ARBA" id="ARBA00022723"/>
    </source>
</evidence>
<dbReference type="PROSITE" id="PS51192">
    <property type="entry name" value="HELICASE_ATP_BIND_1"/>
    <property type="match status" value="1"/>
</dbReference>
<evidence type="ECO:0000256" key="5">
    <source>
        <dbReference type="ARBA" id="ARBA00022806"/>
    </source>
</evidence>
<dbReference type="GO" id="GO:0043590">
    <property type="term" value="C:bacterial nucleoid"/>
    <property type="evidence" value="ECO:0007669"/>
    <property type="project" value="TreeGrafter"/>
</dbReference>
<comment type="similarity">
    <text evidence="1">Belongs to the helicase family. RecQ subfamily.</text>
</comment>
<dbReference type="EC" id="5.6.2.4" evidence="10"/>
<evidence type="ECO:0000313" key="13">
    <source>
        <dbReference type="EMBL" id="ART62904.1"/>
    </source>
</evidence>
<keyword evidence="3" id="KW-0547">Nucleotide-binding</keyword>
<proteinExistence type="inferred from homology"/>
<keyword evidence="7" id="KW-0238">DNA-binding</keyword>
<dbReference type="GO" id="GO:0003677">
    <property type="term" value="F:DNA binding"/>
    <property type="evidence" value="ECO:0007669"/>
    <property type="project" value="UniProtKB-KW"/>
</dbReference>
<dbReference type="InterPro" id="IPR002464">
    <property type="entry name" value="DNA/RNA_helicase_DEAH_CS"/>
</dbReference>
<dbReference type="GO" id="GO:0009378">
    <property type="term" value="F:four-way junction helicase activity"/>
    <property type="evidence" value="ECO:0007669"/>
    <property type="project" value="TreeGrafter"/>
</dbReference>
<dbReference type="InterPro" id="IPR011545">
    <property type="entry name" value="DEAD/DEAH_box_helicase_dom"/>
</dbReference>
<sequence length="665" mass="74652">MPTDATAPARHTLETVFGLEHFREGQGPVIERVLAGRSTAAIFATGAGKSLCYQLPALHLPHLTLVISPLLALMQDQLAFLKSRSIAAESIDSTMDRDAVREVMTRARQGELKILMVSVERLRNERFRHFLHQIPISLMVIDEAHCISEWGHNFRPDYLRLPEYQREFNISQVLLLTATATPGVIEDMQRSFAIDQGDVITTGFYRPNLNLQVRPVAQGQRVDALIHWLAPQQVSGQKAPTIIYVTLQQSAETVARALLARGLQARAYHAGLTAEVRDEIQQQFMRGEVPVIVATIAFGMGIDKRNIRNVVHFDLPKSIENYSQEIGRAGRDGAPSTCLMLAGRDGLGVLENFTHGDTPECEGIQRVLEEIQAAGRTPERQWPVVMNTLARDSNIRTLPLKTLLVRLEMQGVIAPRFTYLAEYRLRYEMAPAELAARFEGERADFIRLVIDNIPIARTWGTVDFERLHQAGLAAGIDATRTRVITALEYFQDKGWVVLEGKRMTDVFEVCQPDIDPPAMARELHEGFCHREQVDIERLSSMLALFETDTCLSRRLALHFGDPRAPERCGHCSVCDGHVARLPISPMATPLEEIDFETVAEPFIERHQAHFQHAPTPERVTHFLCALAMPVFTPLKARGLKTFGALEGYPYPQVRAWVDQHLSAHS</sequence>
<dbReference type="GO" id="GO:0005524">
    <property type="term" value="F:ATP binding"/>
    <property type="evidence" value="ECO:0007669"/>
    <property type="project" value="UniProtKB-KW"/>
</dbReference>
<dbReference type="Pfam" id="PF16124">
    <property type="entry name" value="RecQ_Zn_bind"/>
    <property type="match status" value="1"/>
</dbReference>
<gene>
    <name evidence="13" type="ORF">B9H00_07430</name>
</gene>
<reference evidence="13 14" key="1">
    <citation type="submission" date="2017-05" db="EMBL/GenBank/DDBJ databases">
        <authorList>
            <person name="Song R."/>
            <person name="Chenine A.L."/>
            <person name="Ruprecht R.M."/>
        </authorList>
    </citation>
    <scope>NUCLEOTIDE SEQUENCE [LARGE SCALE GENOMIC DNA]</scope>
    <source>
        <strain evidence="13">SW32</strain>
    </source>
</reference>
<dbReference type="InterPro" id="IPR014001">
    <property type="entry name" value="Helicase_ATP-bd"/>
</dbReference>
<dbReference type="GO" id="GO:0006281">
    <property type="term" value="P:DNA repair"/>
    <property type="evidence" value="ECO:0007669"/>
    <property type="project" value="TreeGrafter"/>
</dbReference>
<dbReference type="EMBL" id="CP021358">
    <property type="protein sequence ID" value="ART62904.1"/>
    <property type="molecule type" value="Genomic_DNA"/>
</dbReference>
<dbReference type="GO" id="GO:0030894">
    <property type="term" value="C:replisome"/>
    <property type="evidence" value="ECO:0007669"/>
    <property type="project" value="TreeGrafter"/>
</dbReference>
<evidence type="ECO:0000256" key="6">
    <source>
        <dbReference type="ARBA" id="ARBA00022840"/>
    </source>
</evidence>
<dbReference type="OrthoDB" id="9760034at2"/>
<evidence type="ECO:0000256" key="10">
    <source>
        <dbReference type="ARBA" id="ARBA00034808"/>
    </source>
</evidence>
<dbReference type="InterPro" id="IPR032284">
    <property type="entry name" value="RecQ_Zn-bd"/>
</dbReference>
<dbReference type="PANTHER" id="PTHR13710:SF105">
    <property type="entry name" value="ATP-DEPENDENT DNA HELICASE Q1"/>
    <property type="match status" value="1"/>
</dbReference>
<keyword evidence="2" id="KW-0479">Metal-binding</keyword>
<keyword evidence="4" id="KW-0378">Hydrolase</keyword>
<dbReference type="Gene3D" id="3.40.50.300">
    <property type="entry name" value="P-loop containing nucleotide triphosphate hydrolases"/>
    <property type="match status" value="2"/>
</dbReference>
<dbReference type="GO" id="GO:0046872">
    <property type="term" value="F:metal ion binding"/>
    <property type="evidence" value="ECO:0007669"/>
    <property type="project" value="UniProtKB-KW"/>
</dbReference>
<evidence type="ECO:0000256" key="4">
    <source>
        <dbReference type="ARBA" id="ARBA00022801"/>
    </source>
</evidence>
<dbReference type="NCBIfam" id="TIGR00614">
    <property type="entry name" value="recQ_fam"/>
    <property type="match status" value="1"/>
</dbReference>
<dbReference type="PROSITE" id="PS51194">
    <property type="entry name" value="HELICASE_CTER"/>
    <property type="match status" value="1"/>
</dbReference>
<dbReference type="GO" id="GO:0005737">
    <property type="term" value="C:cytoplasm"/>
    <property type="evidence" value="ECO:0007669"/>
    <property type="project" value="TreeGrafter"/>
</dbReference>
<dbReference type="RefSeq" id="WP_086900121.1">
    <property type="nucleotide sequence ID" value="NZ_CP021358.1"/>
</dbReference>
<dbReference type="Pfam" id="PF00271">
    <property type="entry name" value="Helicase_C"/>
    <property type="match status" value="1"/>
</dbReference>
<keyword evidence="14" id="KW-1185">Reference proteome</keyword>
<dbReference type="GO" id="GO:0006310">
    <property type="term" value="P:DNA recombination"/>
    <property type="evidence" value="ECO:0007669"/>
    <property type="project" value="InterPro"/>
</dbReference>
<dbReference type="GO" id="GO:0043138">
    <property type="term" value="F:3'-5' DNA helicase activity"/>
    <property type="evidence" value="ECO:0007669"/>
    <property type="project" value="UniProtKB-EC"/>
</dbReference>
<dbReference type="PROSITE" id="PS00690">
    <property type="entry name" value="DEAH_ATP_HELICASE"/>
    <property type="match status" value="1"/>
</dbReference>
<dbReference type="Gene3D" id="1.10.10.10">
    <property type="entry name" value="Winged helix-like DNA-binding domain superfamily/Winged helix DNA-binding domain"/>
    <property type="match status" value="1"/>
</dbReference>
<dbReference type="CDD" id="cd18018">
    <property type="entry name" value="DEXHc_RecQ4-like"/>
    <property type="match status" value="1"/>
</dbReference>
<dbReference type="InterPro" id="IPR027417">
    <property type="entry name" value="P-loop_NTPase"/>
</dbReference>
<evidence type="ECO:0000313" key="14">
    <source>
        <dbReference type="Proteomes" id="UP000194457"/>
    </source>
</evidence>
<dbReference type="GO" id="GO:0016787">
    <property type="term" value="F:hydrolase activity"/>
    <property type="evidence" value="ECO:0007669"/>
    <property type="project" value="UniProtKB-KW"/>
</dbReference>
<dbReference type="AlphaFoldDB" id="A0A240UN38"/>
<dbReference type="KEGG" id="kma:B9H00_07430"/>
<dbReference type="InterPro" id="IPR001650">
    <property type="entry name" value="Helicase_C-like"/>
</dbReference>
<keyword evidence="8" id="KW-0413">Isomerase</keyword>
<evidence type="ECO:0000256" key="11">
    <source>
        <dbReference type="ARBA" id="ARBA00044535"/>
    </source>
</evidence>
<dbReference type="SMART" id="SM00487">
    <property type="entry name" value="DEXDc"/>
    <property type="match status" value="1"/>
</dbReference>
<protein>
    <recommendedName>
        <fullName evidence="11">ATP-dependent DNA helicase RecQ</fullName>
        <ecNumber evidence="10">5.6.2.4</ecNumber>
    </recommendedName>
    <alternativeName>
        <fullName evidence="12">DNA 3'-5' helicase RecQ</fullName>
    </alternativeName>
</protein>
<evidence type="ECO:0000256" key="7">
    <source>
        <dbReference type="ARBA" id="ARBA00023125"/>
    </source>
</evidence>
<dbReference type="Proteomes" id="UP000194457">
    <property type="component" value="Chromosome"/>
</dbReference>
<comment type="catalytic activity">
    <reaction evidence="9">
        <text>Couples ATP hydrolysis with the unwinding of duplex DNA by translocating in the 3'-5' direction.</text>
        <dbReference type="EC" id="5.6.2.4"/>
    </reaction>
</comment>
<accession>A0A240UN38</accession>
<evidence type="ECO:0000256" key="8">
    <source>
        <dbReference type="ARBA" id="ARBA00023235"/>
    </source>
</evidence>
<name>A0A240UN38_9GAMM</name>
<evidence type="ECO:0000256" key="1">
    <source>
        <dbReference type="ARBA" id="ARBA00005446"/>
    </source>
</evidence>
<dbReference type="PANTHER" id="PTHR13710">
    <property type="entry name" value="DNA HELICASE RECQ FAMILY MEMBER"/>
    <property type="match status" value="1"/>
</dbReference>
<dbReference type="SMART" id="SM00490">
    <property type="entry name" value="HELICc"/>
    <property type="match status" value="1"/>
</dbReference>